<evidence type="ECO:0000256" key="1">
    <source>
        <dbReference type="ARBA" id="ARBA00000707"/>
    </source>
</evidence>
<evidence type="ECO:0000256" key="8">
    <source>
        <dbReference type="ARBA" id="ARBA00022801"/>
    </source>
</evidence>
<evidence type="ECO:0000256" key="3">
    <source>
        <dbReference type="ARBA" id="ARBA00022670"/>
    </source>
</evidence>
<feature type="domain" description="USP" evidence="18">
    <location>
        <begin position="327"/>
        <end position="836"/>
    </location>
</feature>
<evidence type="ECO:0000313" key="21">
    <source>
        <dbReference type="Proteomes" id="UP000444721"/>
    </source>
</evidence>
<evidence type="ECO:0000259" key="18">
    <source>
        <dbReference type="PROSITE" id="PS50235"/>
    </source>
</evidence>
<feature type="compositionally biased region" description="Polar residues" evidence="16">
    <location>
        <begin position="694"/>
        <end position="705"/>
    </location>
</feature>
<evidence type="ECO:0000256" key="2">
    <source>
        <dbReference type="ARBA" id="ARBA00009085"/>
    </source>
</evidence>
<dbReference type="AlphaFoldDB" id="A0A6A5C4K0"/>
<dbReference type="EC" id="3.4.19.12" evidence="11 15"/>
<keyword evidence="9 11" id="KW-0788">Thiol protease</keyword>
<sequence length="836" mass="95069">MQQTQHVNVSSLKFDFSKINIPNQLTPIHKEECCVSFDTPKSEGGLNVCLNTFLAFSQKFVRKHFELTGNSVFLNIKRIKKWTPPEEKKLEEVPTKMAIGVEGGFNIKEEEEDDKDQYDELLSLVLLEPNNVVIPLPNNDLPEKVKLSIKGVLENQAVERKKEVLQWEGEPLTEGKHTLTLKQVGDVKIPPSGWKCSQCDITDNLWLNLSDGHIGCGRKFWDGSGGNNHAVEHYQQTGFPVCVKLGTIQLDENGEPKADVYSYAEDKMVKDSKLVEHLEYFGINIREMKKTAKTLAEMELDQNLNFDFTRIQESDKNLQPLYGPGFTGMKNIGNSCYLASVMQTLFSLPEFQKRYYDREMSCYTSTSSIDTLSLQMAKLAYGLLSGEYSREEFDENNERRYQEGIPPRSFKSVVGKGHAEFSTMRQQDSVEFYQYLLQLIEREDKRVGFENSITHLFNFKVEERIECSESKKVKYTHRKDNLLSLPVPLSAATNKAEYEEFCKREKEREAKEKELGVVQNVNSRPLGTTSEKKEVVRPKVPLSKCLEAFAEVDAVENFYSSALGRKTIGLKQTKLSTFPDYLFVQIRKFVLDGWVPKKLDVFITDAEELDLTSIRGTGLKPNEQELPSDEPKQESIYIDMQIVQSLVEMGIPENRAKRGAWKTNNVGLDAAMDWVFDHSGDADIDEPIPEPSKKQSGNASSNAPSDSDVEAIMNLGFPKEHAVVALKQTSNNIERAAEWLFSHMDDIDQYLREETSASTVTAKVEKHETFSDGSGKYELIGFVSHIGANTGCGHYVCHLKREVEGQQKWVLYNDSKVLVSENPPFDMSYLYLYKRK</sequence>
<evidence type="ECO:0000256" key="9">
    <source>
        <dbReference type="ARBA" id="ARBA00022807"/>
    </source>
</evidence>
<dbReference type="SUPFAM" id="SSF54001">
    <property type="entry name" value="Cysteine proteinases"/>
    <property type="match status" value="1"/>
</dbReference>
<dbReference type="InterPro" id="IPR015940">
    <property type="entry name" value="UBA"/>
</dbReference>
<evidence type="ECO:0000313" key="20">
    <source>
        <dbReference type="EMBL" id="KAF0980798.1"/>
    </source>
</evidence>
<dbReference type="SUPFAM" id="SSF57850">
    <property type="entry name" value="RING/U-box"/>
    <property type="match status" value="1"/>
</dbReference>
<dbReference type="Gene3D" id="3.90.70.10">
    <property type="entry name" value="Cysteine proteinases"/>
    <property type="match status" value="1"/>
</dbReference>
<keyword evidence="3 11" id="KW-0645">Protease</keyword>
<evidence type="ECO:0000256" key="11">
    <source>
        <dbReference type="PIRNR" id="PIRNR016308"/>
    </source>
</evidence>
<comment type="similarity">
    <text evidence="2 11 15">Belongs to the peptidase C19 family.</text>
</comment>
<keyword evidence="5" id="KW-0677">Repeat</keyword>
<feature type="domain" description="UBA" evidence="17">
    <location>
        <begin position="704"/>
        <end position="743"/>
    </location>
</feature>
<dbReference type="GeneID" id="68120496"/>
<dbReference type="CDD" id="cd02658">
    <property type="entry name" value="Peptidase_C19B"/>
    <property type="match status" value="1"/>
</dbReference>
<dbReference type="InterPro" id="IPR013083">
    <property type="entry name" value="Znf_RING/FYVE/PHD"/>
</dbReference>
<dbReference type="OMA" id="FVPCEHT"/>
<dbReference type="RefSeq" id="XP_044565511.1">
    <property type="nucleotide sequence ID" value="XM_044703894.1"/>
</dbReference>
<dbReference type="PROSITE" id="PS50235">
    <property type="entry name" value="USP_3"/>
    <property type="match status" value="1"/>
</dbReference>
<feature type="active site" description="Nucleophile" evidence="12">
    <location>
        <position position="336"/>
    </location>
</feature>
<evidence type="ECO:0000256" key="16">
    <source>
        <dbReference type="SAM" id="MobiDB-lite"/>
    </source>
</evidence>
<dbReference type="FunFam" id="1.10.8.10:FF:000086">
    <property type="entry name" value="Ubiquitin carboxyl-terminal hydrolase"/>
    <property type="match status" value="1"/>
</dbReference>
<dbReference type="Gene3D" id="1.10.8.10">
    <property type="entry name" value="DNA helicase RuvA subunit, C-terminal domain"/>
    <property type="match status" value="2"/>
</dbReference>
<feature type="binding site" evidence="13">
    <location>
        <position position="216"/>
    </location>
    <ligand>
        <name>Zn(2+)</name>
        <dbReference type="ChEBI" id="CHEBI:29105"/>
    </ligand>
</feature>
<keyword evidence="21" id="KW-1185">Reference proteome</keyword>
<dbReference type="InterPro" id="IPR001607">
    <property type="entry name" value="Znf_UBP"/>
</dbReference>
<dbReference type="PIRSF" id="PIRSF016308">
    <property type="entry name" value="UBP"/>
    <property type="match status" value="1"/>
</dbReference>
<keyword evidence="8 11" id="KW-0378">Hydrolase</keyword>
<dbReference type="OrthoDB" id="361536at2759"/>
<name>A0A6A5C4K0_NAEFO</name>
<dbReference type="EMBL" id="VFQX01000017">
    <property type="protein sequence ID" value="KAF0980798.1"/>
    <property type="molecule type" value="Genomic_DNA"/>
</dbReference>
<evidence type="ECO:0000259" key="17">
    <source>
        <dbReference type="PROSITE" id="PS50030"/>
    </source>
</evidence>
<evidence type="ECO:0000256" key="5">
    <source>
        <dbReference type="ARBA" id="ARBA00022737"/>
    </source>
</evidence>
<dbReference type="Pfam" id="PF00443">
    <property type="entry name" value="UCH"/>
    <property type="match status" value="1"/>
</dbReference>
<dbReference type="PROSITE" id="PS00972">
    <property type="entry name" value="USP_1"/>
    <property type="match status" value="1"/>
</dbReference>
<dbReference type="PROSITE" id="PS50271">
    <property type="entry name" value="ZF_UBP"/>
    <property type="match status" value="1"/>
</dbReference>
<dbReference type="Pfam" id="PF02148">
    <property type="entry name" value="zf-UBP"/>
    <property type="match status" value="1"/>
</dbReference>
<dbReference type="Proteomes" id="UP000444721">
    <property type="component" value="Unassembled WGS sequence"/>
</dbReference>
<accession>A0A6A5C4K0</accession>
<dbReference type="Pfam" id="PF17807">
    <property type="entry name" value="zf-UBP_var"/>
    <property type="match status" value="1"/>
</dbReference>
<evidence type="ECO:0000259" key="19">
    <source>
        <dbReference type="PROSITE" id="PS50271"/>
    </source>
</evidence>
<dbReference type="GO" id="GO:0016579">
    <property type="term" value="P:protein deubiquitination"/>
    <property type="evidence" value="ECO:0007669"/>
    <property type="project" value="InterPro"/>
</dbReference>
<feature type="domain" description="UBP-type" evidence="19">
    <location>
        <begin position="173"/>
        <end position="285"/>
    </location>
</feature>
<dbReference type="GO" id="GO:0008270">
    <property type="term" value="F:zinc ion binding"/>
    <property type="evidence" value="ECO:0007669"/>
    <property type="project" value="UniProtKB-UniRule"/>
</dbReference>
<evidence type="ECO:0000256" key="6">
    <source>
        <dbReference type="ARBA" id="ARBA00022771"/>
    </source>
</evidence>
<dbReference type="VEuPathDB" id="AmoebaDB:NfTy_036640"/>
<dbReference type="PROSITE" id="PS00973">
    <property type="entry name" value="USP_2"/>
    <property type="match status" value="1"/>
</dbReference>
<dbReference type="Pfam" id="PF00627">
    <property type="entry name" value="UBA"/>
    <property type="match status" value="1"/>
</dbReference>
<dbReference type="InterPro" id="IPR041432">
    <property type="entry name" value="UBP13_Znf-UBP_var"/>
</dbReference>
<dbReference type="VEuPathDB" id="AmoebaDB:NF0111770"/>
<organism evidence="20 21">
    <name type="scientific">Naegleria fowleri</name>
    <name type="common">Brain eating amoeba</name>
    <dbReference type="NCBI Taxonomy" id="5763"/>
    <lineage>
        <taxon>Eukaryota</taxon>
        <taxon>Discoba</taxon>
        <taxon>Heterolobosea</taxon>
        <taxon>Tetramitia</taxon>
        <taxon>Eutetramitia</taxon>
        <taxon>Vahlkampfiidae</taxon>
        <taxon>Naegleria</taxon>
    </lineage>
</organism>
<evidence type="ECO:0000256" key="12">
    <source>
        <dbReference type="PIRSR" id="PIRSR016308-1"/>
    </source>
</evidence>
<keyword evidence="10 11" id="KW-0862">Zinc</keyword>
<dbReference type="GO" id="GO:0004843">
    <property type="term" value="F:cysteine-type deubiquitinase activity"/>
    <property type="evidence" value="ECO:0007669"/>
    <property type="project" value="UniProtKB-UniRule"/>
</dbReference>
<dbReference type="InterPro" id="IPR018200">
    <property type="entry name" value="USP_CS"/>
</dbReference>
<dbReference type="InterPro" id="IPR009060">
    <property type="entry name" value="UBA-like_sf"/>
</dbReference>
<dbReference type="InterPro" id="IPR050185">
    <property type="entry name" value="Ub_carboxyl-term_hydrolase"/>
</dbReference>
<dbReference type="CDD" id="cd14386">
    <property type="entry name" value="UBA2_UBP5"/>
    <property type="match status" value="1"/>
</dbReference>
<evidence type="ECO:0000256" key="14">
    <source>
        <dbReference type="PROSITE-ProRule" id="PRU00502"/>
    </source>
</evidence>
<protein>
    <recommendedName>
        <fullName evidence="11 15">Ubiquitin carboxyl-terminal hydrolase</fullName>
        <ecNumber evidence="11 15">3.4.19.12</ecNumber>
    </recommendedName>
</protein>
<comment type="catalytic activity">
    <reaction evidence="1 11 15">
        <text>Thiol-dependent hydrolysis of ester, thioester, amide, peptide and isopeptide bonds formed by the C-terminal Gly of ubiquitin (a 76-residue protein attached to proteins as an intracellular targeting signal).</text>
        <dbReference type="EC" id="3.4.19.12"/>
    </reaction>
</comment>
<evidence type="ECO:0000256" key="10">
    <source>
        <dbReference type="ARBA" id="ARBA00022833"/>
    </source>
</evidence>
<dbReference type="PANTHER" id="PTHR21646:SF10">
    <property type="entry name" value="UBIQUITIN CARBOXYL-TERMINAL HYDROLASE 14"/>
    <property type="match status" value="1"/>
</dbReference>
<dbReference type="Gene3D" id="3.30.40.10">
    <property type="entry name" value="Zinc/RING finger domain, C3HC4 (zinc finger)"/>
    <property type="match status" value="2"/>
</dbReference>
<evidence type="ECO:0000256" key="15">
    <source>
        <dbReference type="RuleBase" id="RU366025"/>
    </source>
</evidence>
<dbReference type="PANTHER" id="PTHR21646">
    <property type="entry name" value="UBIQUITIN CARBOXYL-TERMINAL HYDROLASE"/>
    <property type="match status" value="1"/>
</dbReference>
<dbReference type="VEuPathDB" id="AmoebaDB:FDP41_013281"/>
<evidence type="ECO:0000256" key="4">
    <source>
        <dbReference type="ARBA" id="ARBA00022723"/>
    </source>
</evidence>
<feature type="domain" description="UBA" evidence="17">
    <location>
        <begin position="637"/>
        <end position="678"/>
    </location>
</feature>
<comment type="caution">
    <text evidence="20">The sequence shown here is derived from an EMBL/GenBank/DDBJ whole genome shotgun (WGS) entry which is preliminary data.</text>
</comment>
<gene>
    <name evidence="20" type="ORF">FDP41_013281</name>
</gene>
<dbReference type="PROSITE" id="PS50030">
    <property type="entry name" value="UBA"/>
    <property type="match status" value="2"/>
</dbReference>
<dbReference type="SMART" id="SM00165">
    <property type="entry name" value="UBA"/>
    <property type="match status" value="2"/>
</dbReference>
<proteinExistence type="inferred from homology"/>
<feature type="active site" description="Proton acceptor" evidence="12">
    <location>
        <position position="794"/>
    </location>
</feature>
<reference evidence="20 21" key="1">
    <citation type="journal article" date="2019" name="Sci. Rep.">
        <title>Nanopore sequencing improves the draft genome of the human pathogenic amoeba Naegleria fowleri.</title>
        <authorList>
            <person name="Liechti N."/>
            <person name="Schurch N."/>
            <person name="Bruggmann R."/>
            <person name="Wittwer M."/>
        </authorList>
    </citation>
    <scope>NUCLEOTIDE SEQUENCE [LARGE SCALE GENOMIC DNA]</scope>
    <source>
        <strain evidence="20 21">ATCC 30894</strain>
    </source>
</reference>
<dbReference type="GO" id="GO:0006508">
    <property type="term" value="P:proteolysis"/>
    <property type="evidence" value="ECO:0007669"/>
    <property type="project" value="UniProtKB-KW"/>
</dbReference>
<dbReference type="InterPro" id="IPR028889">
    <property type="entry name" value="USP"/>
</dbReference>
<feature type="binding site" evidence="13">
    <location>
        <position position="196"/>
    </location>
    <ligand>
        <name>Zn(2+)</name>
        <dbReference type="ChEBI" id="CHEBI:29105"/>
    </ligand>
</feature>
<keyword evidence="4 11" id="KW-0479">Metal-binding</keyword>
<dbReference type="SMART" id="SM00290">
    <property type="entry name" value="ZnF_UBP"/>
    <property type="match status" value="1"/>
</dbReference>
<feature type="binding site" evidence="13">
    <location>
        <position position="229"/>
    </location>
    <ligand>
        <name>Zn(2+)</name>
        <dbReference type="ChEBI" id="CHEBI:29105"/>
    </ligand>
</feature>
<evidence type="ECO:0000256" key="7">
    <source>
        <dbReference type="ARBA" id="ARBA00022786"/>
    </source>
</evidence>
<keyword evidence="6 14" id="KW-0863">Zinc-finger</keyword>
<feature type="region of interest" description="Disordered" evidence="16">
    <location>
        <begin position="679"/>
        <end position="707"/>
    </location>
</feature>
<dbReference type="InterPro" id="IPR038765">
    <property type="entry name" value="Papain-like_cys_pep_sf"/>
</dbReference>
<dbReference type="InterPro" id="IPR001394">
    <property type="entry name" value="Peptidase_C19_UCH"/>
</dbReference>
<dbReference type="FunFam" id="3.30.40.10:FF:000026">
    <property type="entry name" value="Ubiquitin carboxyl-terminal hydrolase"/>
    <property type="match status" value="1"/>
</dbReference>
<evidence type="ECO:0000256" key="13">
    <source>
        <dbReference type="PIRSR" id="PIRSR016308-3"/>
    </source>
</evidence>
<dbReference type="SUPFAM" id="SSF46934">
    <property type="entry name" value="UBA-like"/>
    <property type="match status" value="1"/>
</dbReference>
<keyword evidence="7 11" id="KW-0833">Ubl conjugation pathway</keyword>
<feature type="binding site" evidence="13">
    <location>
        <position position="199"/>
    </location>
    <ligand>
        <name>Zn(2+)</name>
        <dbReference type="ChEBI" id="CHEBI:29105"/>
    </ligand>
</feature>
<dbReference type="InterPro" id="IPR016652">
    <property type="entry name" value="Ubiquitinyl_hydrolase"/>
</dbReference>